<dbReference type="EMBL" id="JAACJM010000041">
    <property type="protein sequence ID" value="KAF5361246.1"/>
    <property type="molecule type" value="Genomic_DNA"/>
</dbReference>
<dbReference type="AlphaFoldDB" id="A0A8H5GAC3"/>
<gene>
    <name evidence="3" type="ORF">D9758_010250</name>
</gene>
<comment type="caution">
    <text evidence="3">The sequence shown here is derived from an EMBL/GenBank/DDBJ whole genome shotgun (WGS) entry which is preliminary data.</text>
</comment>
<name>A0A8H5GAC3_9AGAR</name>
<feature type="domain" description="FMN-dependent dehydrogenase" evidence="2">
    <location>
        <begin position="16"/>
        <end position="122"/>
    </location>
</feature>
<dbReference type="Pfam" id="PF01070">
    <property type="entry name" value="FMN_dh"/>
    <property type="match status" value="1"/>
</dbReference>
<proteinExistence type="predicted"/>
<evidence type="ECO:0000259" key="2">
    <source>
        <dbReference type="Pfam" id="PF01070"/>
    </source>
</evidence>
<keyword evidence="4" id="KW-1185">Reference proteome</keyword>
<dbReference type="GO" id="GO:0016491">
    <property type="term" value="F:oxidoreductase activity"/>
    <property type="evidence" value="ECO:0007669"/>
    <property type="project" value="InterPro"/>
</dbReference>
<dbReference type="Proteomes" id="UP000559256">
    <property type="component" value="Unassembled WGS sequence"/>
</dbReference>
<dbReference type="InterPro" id="IPR013785">
    <property type="entry name" value="Aldolase_TIM"/>
</dbReference>
<reference evidence="3 4" key="1">
    <citation type="journal article" date="2020" name="ISME J.">
        <title>Uncovering the hidden diversity of litter-decomposition mechanisms in mushroom-forming fungi.</title>
        <authorList>
            <person name="Floudas D."/>
            <person name="Bentzer J."/>
            <person name="Ahren D."/>
            <person name="Johansson T."/>
            <person name="Persson P."/>
            <person name="Tunlid A."/>
        </authorList>
    </citation>
    <scope>NUCLEOTIDE SEQUENCE [LARGE SCALE GENOMIC DNA]</scope>
    <source>
        <strain evidence="3 4">CBS 291.85</strain>
    </source>
</reference>
<protein>
    <recommendedName>
        <fullName evidence="2">FMN-dependent dehydrogenase domain-containing protein</fullName>
    </recommendedName>
</protein>
<dbReference type="OrthoDB" id="25826at2759"/>
<evidence type="ECO:0000313" key="3">
    <source>
        <dbReference type="EMBL" id="KAF5361246.1"/>
    </source>
</evidence>
<sequence>MPKPLLWKRYLGEKARERLKQWPGAFDYTHRSNGNSSAHHASLTVLHSLRIVPHMLDPTNTRSLSTTLFSVQYPSPILIASLGPQSIFGQDSELAPLHLVVPFICSTTSLRSLETVARANKHLLLLIWRNQLTRVPGPGNPAPGVALGPTLRTLSDSFHESLDTKKAALW</sequence>
<evidence type="ECO:0000256" key="1">
    <source>
        <dbReference type="ARBA" id="ARBA00001917"/>
    </source>
</evidence>
<dbReference type="Gene3D" id="3.20.20.70">
    <property type="entry name" value="Aldolase class I"/>
    <property type="match status" value="1"/>
</dbReference>
<accession>A0A8H5GAC3</accession>
<dbReference type="InterPro" id="IPR000262">
    <property type="entry name" value="FMN-dep_DH"/>
</dbReference>
<organism evidence="3 4">
    <name type="scientific">Tetrapyrgos nigripes</name>
    <dbReference type="NCBI Taxonomy" id="182062"/>
    <lineage>
        <taxon>Eukaryota</taxon>
        <taxon>Fungi</taxon>
        <taxon>Dikarya</taxon>
        <taxon>Basidiomycota</taxon>
        <taxon>Agaricomycotina</taxon>
        <taxon>Agaricomycetes</taxon>
        <taxon>Agaricomycetidae</taxon>
        <taxon>Agaricales</taxon>
        <taxon>Marasmiineae</taxon>
        <taxon>Marasmiaceae</taxon>
        <taxon>Tetrapyrgos</taxon>
    </lineage>
</organism>
<evidence type="ECO:0000313" key="4">
    <source>
        <dbReference type="Proteomes" id="UP000559256"/>
    </source>
</evidence>
<dbReference type="SUPFAM" id="SSF51395">
    <property type="entry name" value="FMN-linked oxidoreductases"/>
    <property type="match status" value="1"/>
</dbReference>
<comment type="cofactor">
    <cofactor evidence="1">
        <name>FMN</name>
        <dbReference type="ChEBI" id="CHEBI:58210"/>
    </cofactor>
</comment>